<comment type="subunit">
    <text evidence="12">Homodimer.</text>
</comment>
<evidence type="ECO:0000256" key="5">
    <source>
        <dbReference type="ARBA" id="ARBA00022723"/>
    </source>
</evidence>
<keyword evidence="8 12" id="KW-0067">ATP-binding</keyword>
<keyword evidence="12" id="KW-0963">Cytoplasm</keyword>
<feature type="binding site" evidence="12">
    <location>
        <position position="522"/>
    </location>
    <ligand>
        <name>ATP</name>
        <dbReference type="ChEBI" id="CHEBI:30616"/>
    </ligand>
</feature>
<dbReference type="Pfam" id="PF00532">
    <property type="entry name" value="Peripla_BP_1"/>
    <property type="match status" value="1"/>
</dbReference>
<evidence type="ECO:0000256" key="2">
    <source>
        <dbReference type="ARBA" id="ARBA00012035"/>
    </source>
</evidence>
<feature type="binding site" evidence="12">
    <location>
        <position position="644"/>
    </location>
    <ligand>
        <name>K(+)</name>
        <dbReference type="ChEBI" id="CHEBI:29103"/>
    </ligand>
</feature>
<dbReference type="SUPFAM" id="SSF53613">
    <property type="entry name" value="Ribokinase-like"/>
    <property type="match status" value="1"/>
</dbReference>
<feature type="binding site" evidence="12">
    <location>
        <position position="601"/>
    </location>
    <ligand>
        <name>K(+)</name>
        <dbReference type="ChEBI" id="CHEBI:29103"/>
    </ligand>
</feature>
<feature type="binding site" evidence="12">
    <location>
        <position position="599"/>
    </location>
    <ligand>
        <name>K(+)</name>
        <dbReference type="ChEBI" id="CHEBI:29103"/>
    </ligand>
</feature>
<feature type="binding site" evidence="12">
    <location>
        <position position="478"/>
    </location>
    <ligand>
        <name>substrate</name>
    </ligand>
</feature>
<dbReference type="CDD" id="cd01174">
    <property type="entry name" value="ribokinase"/>
    <property type="match status" value="1"/>
</dbReference>
<protein>
    <recommendedName>
        <fullName evidence="3 12">Ribokinase</fullName>
        <shortName evidence="12">RK</shortName>
        <ecNumber evidence="2 12">2.7.1.15</ecNumber>
    </recommendedName>
</protein>
<dbReference type="AlphaFoldDB" id="G9WNI8"/>
<feature type="binding site" evidence="12">
    <location>
        <position position="605"/>
    </location>
    <ligand>
        <name>substrate</name>
    </ligand>
</feature>
<dbReference type="InterPro" id="IPR028082">
    <property type="entry name" value="Peripla_BP_I"/>
</dbReference>
<evidence type="ECO:0000259" key="13">
    <source>
        <dbReference type="PROSITE" id="PS50932"/>
    </source>
</evidence>
<keyword evidence="4 12" id="KW-0808">Transferase</keyword>
<dbReference type="PROSITE" id="PS00583">
    <property type="entry name" value="PFKB_KINASES_1"/>
    <property type="match status" value="1"/>
</dbReference>
<comment type="cofactor">
    <cofactor evidence="12">
        <name>Mg(2+)</name>
        <dbReference type="ChEBI" id="CHEBI:18420"/>
    </cofactor>
    <text evidence="12">Requires a divalent cation, most likely magnesium in vivo, as an electrophilic catalyst to aid phosphoryl group transfer. It is the chelate of the metal and the nucleotide that is the actual substrate.</text>
</comment>
<dbReference type="InterPro" id="IPR029056">
    <property type="entry name" value="Ribokinase-like"/>
</dbReference>
<dbReference type="InterPro" id="IPR011611">
    <property type="entry name" value="PfkB_dom"/>
</dbReference>
<evidence type="ECO:0000256" key="12">
    <source>
        <dbReference type="HAMAP-Rule" id="MF_01987"/>
    </source>
</evidence>
<comment type="pathway">
    <text evidence="12">Carbohydrate metabolism; D-ribose degradation; D-ribose 5-phosphate from beta-D-ribopyranose: step 2/2.</text>
</comment>
<dbReference type="GO" id="GO:0006355">
    <property type="term" value="P:regulation of DNA-templated transcription"/>
    <property type="evidence" value="ECO:0007669"/>
    <property type="project" value="InterPro"/>
</dbReference>
<dbReference type="InterPro" id="IPR002139">
    <property type="entry name" value="Ribo/fructo_kinase"/>
</dbReference>
<accession>G9WNI8</accession>
<evidence type="ECO:0000256" key="8">
    <source>
        <dbReference type="ARBA" id="ARBA00022840"/>
    </source>
</evidence>
<dbReference type="InterPro" id="IPR010982">
    <property type="entry name" value="Lambda_DNA-bd_dom_sf"/>
</dbReference>
<comment type="similarity">
    <text evidence="1">Belongs to the carbohydrate kinase pfkB family.</text>
</comment>
<evidence type="ECO:0000256" key="11">
    <source>
        <dbReference type="ARBA" id="ARBA00023277"/>
    </source>
</evidence>
<dbReference type="InterPro" id="IPR002173">
    <property type="entry name" value="Carboh/pur_kinase_PfkB_CS"/>
</dbReference>
<name>G9WNI8_9FIRM</name>
<feature type="domain" description="HTH lacI-type" evidence="13">
    <location>
        <begin position="1"/>
        <end position="47"/>
    </location>
</feature>
<dbReference type="Pfam" id="PF00356">
    <property type="entry name" value="LacI"/>
    <property type="match status" value="1"/>
</dbReference>
<keyword evidence="11 12" id="KW-0119">Carbohydrate metabolism</keyword>
<dbReference type="PROSITE" id="PS50932">
    <property type="entry name" value="HTH_LACI_2"/>
    <property type="match status" value="1"/>
</dbReference>
<dbReference type="Gene3D" id="1.10.260.40">
    <property type="entry name" value="lambda repressor-like DNA-binding domains"/>
    <property type="match status" value="1"/>
</dbReference>
<dbReference type="PRINTS" id="PR00990">
    <property type="entry name" value="RIBOKINASE"/>
</dbReference>
<dbReference type="InterPro" id="IPR011877">
    <property type="entry name" value="Ribokinase"/>
</dbReference>
<evidence type="ECO:0000256" key="10">
    <source>
        <dbReference type="ARBA" id="ARBA00022958"/>
    </source>
</evidence>
<feature type="binding site" evidence="12">
    <location>
        <position position="635"/>
    </location>
    <ligand>
        <name>K(+)</name>
        <dbReference type="ChEBI" id="CHEBI:29103"/>
    </ligand>
</feature>
<feature type="binding site" evidence="12">
    <location>
        <position position="638"/>
    </location>
    <ligand>
        <name>K(+)</name>
        <dbReference type="ChEBI" id="CHEBI:29103"/>
    </ligand>
</feature>
<gene>
    <name evidence="12" type="primary">rbsK</name>
    <name evidence="14" type="ORF">HMPREF9625_00921</name>
</gene>
<feature type="active site" description="Proton acceptor" evidence="12">
    <location>
        <position position="605"/>
    </location>
</feature>
<comment type="similarity">
    <text evidence="12">Belongs to the carbohydrate kinase PfkB family. Ribokinase subfamily.</text>
</comment>
<comment type="caution">
    <text evidence="12">Lacks conserved residue(s) required for the propagation of feature annotation.</text>
</comment>
<dbReference type="InterPro" id="IPR000843">
    <property type="entry name" value="HTH_LacI"/>
</dbReference>
<comment type="activity regulation">
    <text evidence="12">Activated by a monovalent cation that binds near, but not in, the active site. The most likely occupant of the site in vivo is potassium. Ion binding induces a conformational change that may alter substrate affinity.</text>
</comment>
<dbReference type="PATRIC" id="fig|796943.3.peg.1337"/>
<dbReference type="HOGENOM" id="CLU_433990_0_0_9"/>
<dbReference type="GO" id="GO:0004747">
    <property type="term" value="F:ribokinase activity"/>
    <property type="evidence" value="ECO:0007669"/>
    <property type="project" value="UniProtKB-UniRule"/>
</dbReference>
<organism evidence="14 15">
    <name type="scientific">Oribacterium parvum ACB1</name>
    <dbReference type="NCBI Taxonomy" id="796943"/>
    <lineage>
        <taxon>Bacteria</taxon>
        <taxon>Bacillati</taxon>
        <taxon>Bacillota</taxon>
        <taxon>Clostridia</taxon>
        <taxon>Lachnospirales</taxon>
        <taxon>Lachnospiraceae</taxon>
        <taxon>Oribacterium</taxon>
    </lineage>
</organism>
<keyword evidence="15" id="KW-1185">Reference proteome</keyword>
<dbReference type="Proteomes" id="UP000018461">
    <property type="component" value="Unassembled WGS sequence"/>
</dbReference>
<dbReference type="CDD" id="cd01392">
    <property type="entry name" value="HTH_LacI"/>
    <property type="match status" value="1"/>
</dbReference>
<evidence type="ECO:0000256" key="4">
    <source>
        <dbReference type="ARBA" id="ARBA00022679"/>
    </source>
</evidence>
<evidence type="ECO:0000256" key="3">
    <source>
        <dbReference type="ARBA" id="ARBA00016943"/>
    </source>
</evidence>
<feature type="binding site" evidence="12">
    <location>
        <begin position="377"/>
        <end position="381"/>
    </location>
    <ligand>
        <name>substrate</name>
    </ligand>
</feature>
<keyword evidence="6 12" id="KW-0547">Nucleotide-binding</keyword>
<dbReference type="SUPFAM" id="SSF47413">
    <property type="entry name" value="lambda repressor-like DNA-binding domains"/>
    <property type="match status" value="1"/>
</dbReference>
<dbReference type="STRING" id="796943.HMPREF9625_00921"/>
<evidence type="ECO:0000256" key="7">
    <source>
        <dbReference type="ARBA" id="ARBA00022777"/>
    </source>
</evidence>
<comment type="catalytic activity">
    <reaction evidence="12">
        <text>D-ribose + ATP = D-ribose 5-phosphate + ADP + H(+)</text>
        <dbReference type="Rhea" id="RHEA:13697"/>
        <dbReference type="ChEBI" id="CHEBI:15378"/>
        <dbReference type="ChEBI" id="CHEBI:30616"/>
        <dbReference type="ChEBI" id="CHEBI:47013"/>
        <dbReference type="ChEBI" id="CHEBI:78346"/>
        <dbReference type="ChEBI" id="CHEBI:456216"/>
        <dbReference type="EC" id="2.7.1.15"/>
    </reaction>
</comment>
<sequence length="664" mass="73177">MNIKELSQLAGVSVSTVSKIMNHKDANISTQTREHVLSLAKEYNYKPYSFVRNQYPEKSSIFGVVFRDCIPDERLLKGLMNIARSRGYGITVLESHLNPSQELKNLALLSSSNVDGILFNPINKSLSPDVQSQLSQSKKPYFLFSAEEEMVGTDFLPAMSYRNMAEFLTEKLVEAGHSRIALIAEKDSPIRGEFIEGFKNCLYKNSLPFTEDLLFSKDNDKFYRNISGGSITAVLSLHFQNCFRVYQRLLNRHLHIPNDISLTTLCKHQSNIHNFSEISALLIPFEAFGEYLGKCLIAQMEASQDSKNSVSAKKKPSAFLPAYSLNHNNSIAAPSTAKRKKIVVLGSVNIDSYLFFRELPSPGIATRTARSASYLGGKGMNQAIGVSNLGHNASIIGLVGDDLEADTIYETAKQKGVNTTYLKRIPGEITGKGYIFLNHTGDSMISILSGANECVSRKIIEEAAPAFSDCKVCLLNTEIPQDAVLKACLLAQKNRIPVILKPSSIRQIEQRILSLTDIFVPNLEEAFTLLSLDEPRLAEKLQKMQIEEKSDISLLESCADYFLKSGAGMVIITLGKSGLFAKGKGLCALFPAKEVSAIDTTGAADAFISALASYLLFDYPLDKAIRIAIYAAALSITREGVEPSLVDRNTLEAYIAKDEPEILK</sequence>
<keyword evidence="9 12" id="KW-0460">Magnesium</keyword>
<evidence type="ECO:0000256" key="6">
    <source>
        <dbReference type="ARBA" id="ARBA00022741"/>
    </source>
</evidence>
<dbReference type="GO" id="GO:0046872">
    <property type="term" value="F:metal ion binding"/>
    <property type="evidence" value="ECO:0007669"/>
    <property type="project" value="UniProtKB-KW"/>
</dbReference>
<comment type="caution">
    <text evidence="14">The sequence shown here is derived from an EMBL/GenBank/DDBJ whole genome shotgun (WGS) entry which is preliminary data.</text>
</comment>
<feature type="binding site" evidence="12">
    <location>
        <position position="640"/>
    </location>
    <ligand>
        <name>K(+)</name>
        <dbReference type="ChEBI" id="CHEBI:29103"/>
    </ligand>
</feature>
<reference evidence="14" key="1">
    <citation type="submission" date="2011-08" db="EMBL/GenBank/DDBJ databases">
        <authorList>
            <consortium name="The Broad Institute Genome Sequencing Platform"/>
            <person name="Earl A."/>
            <person name="Ward D."/>
            <person name="Feldgarden M."/>
            <person name="Gevers D."/>
            <person name="Sizova M."/>
            <person name="Hazen A."/>
            <person name="Epstein S."/>
            <person name="Young S.K."/>
            <person name="Zeng Q."/>
            <person name="Gargeya S."/>
            <person name="Fitzgerald M."/>
            <person name="Haas B."/>
            <person name="Abouelleil A."/>
            <person name="Alvarado L."/>
            <person name="Arachchi H.M."/>
            <person name="Berlin A."/>
            <person name="Brown A."/>
            <person name="Chapman S.B."/>
            <person name="Chen Z."/>
            <person name="Dunbar C."/>
            <person name="Freedman E."/>
            <person name="Gearin G."/>
            <person name="Gellesch M."/>
            <person name="Goldberg J."/>
            <person name="Griggs A."/>
            <person name="Gujja S."/>
            <person name="Heiman D."/>
            <person name="Howarth C."/>
            <person name="Larson L."/>
            <person name="Lui A."/>
            <person name="MacDonald P.J.P."/>
            <person name="Montmayeur A."/>
            <person name="Murphy C."/>
            <person name="Neiman D."/>
            <person name="Pearson M."/>
            <person name="Priest M."/>
            <person name="Roberts A."/>
            <person name="Saif S."/>
            <person name="Shea T."/>
            <person name="Shenoy N."/>
            <person name="Sisk P."/>
            <person name="Stolte C."/>
            <person name="Sykes S."/>
            <person name="Wortman J."/>
            <person name="Nusbaum C."/>
            <person name="Birren B."/>
        </authorList>
    </citation>
    <scope>NUCLEOTIDE SEQUENCE</scope>
    <source>
        <strain evidence="14">ACB1</strain>
    </source>
</reference>
<dbReference type="Gene3D" id="3.40.1190.20">
    <property type="match status" value="1"/>
</dbReference>
<dbReference type="GO" id="GO:0019303">
    <property type="term" value="P:D-ribose catabolic process"/>
    <property type="evidence" value="ECO:0007669"/>
    <property type="project" value="UniProtKB-UniRule"/>
</dbReference>
<dbReference type="SMART" id="SM00354">
    <property type="entry name" value="HTH_LACI"/>
    <property type="match status" value="1"/>
</dbReference>
<dbReference type="GO" id="GO:0005524">
    <property type="term" value="F:ATP binding"/>
    <property type="evidence" value="ECO:0007669"/>
    <property type="project" value="UniProtKB-UniRule"/>
</dbReference>
<dbReference type="PANTHER" id="PTHR10584">
    <property type="entry name" value="SUGAR KINASE"/>
    <property type="match status" value="1"/>
</dbReference>
<keyword evidence="10 12" id="KW-0630">Potassium</keyword>
<dbReference type="EMBL" id="AFZC02000003">
    <property type="protein sequence ID" value="EHL10725.1"/>
    <property type="molecule type" value="Genomic_DNA"/>
</dbReference>
<dbReference type="GO" id="GO:0003677">
    <property type="term" value="F:DNA binding"/>
    <property type="evidence" value="ECO:0007669"/>
    <property type="project" value="InterPro"/>
</dbReference>
<reference evidence="14" key="2">
    <citation type="submission" date="2013-03" db="EMBL/GenBank/DDBJ databases">
        <title>The Genome Sequence of Oribacterium sp. ACB1.</title>
        <authorList>
            <consortium name="The Broad Institute Genomics Platform"/>
            <consortium name="The Broad Institute Genome Sequencing Center for Infectious Disease"/>
            <person name="Earl A."/>
            <person name="Ward D."/>
            <person name="Feldgarden M."/>
            <person name="Gevers D."/>
            <person name="Sizova M."/>
            <person name="Hazen A."/>
            <person name="Epstein S."/>
            <person name="Walker B."/>
            <person name="Young S."/>
            <person name="Zeng Q."/>
            <person name="Gargeya S."/>
            <person name="Fitzgerald M."/>
            <person name="Haas B."/>
            <person name="Abouelleil A."/>
            <person name="Allen A.W."/>
            <person name="Alvarado L."/>
            <person name="Arachchi H.M."/>
            <person name="Berlin A.M."/>
            <person name="Chapman S.B."/>
            <person name="Gainer-Dewar J."/>
            <person name="Goldberg J."/>
            <person name="Griggs A."/>
            <person name="Gujja S."/>
            <person name="Hansen M."/>
            <person name="Howarth C."/>
            <person name="Imamovic A."/>
            <person name="Ireland A."/>
            <person name="Larimer J."/>
            <person name="McCowan C."/>
            <person name="Murphy C."/>
            <person name="Pearson M."/>
            <person name="Poon T.W."/>
            <person name="Priest M."/>
            <person name="Roberts A."/>
            <person name="Saif S."/>
            <person name="Shea T."/>
            <person name="Sisk P."/>
            <person name="Sykes S."/>
            <person name="Wortman J."/>
            <person name="Nusbaum C."/>
            <person name="Birren B."/>
        </authorList>
    </citation>
    <scope>NUCLEOTIDE SEQUENCE [LARGE SCALE GENOMIC DNA]</scope>
    <source>
        <strain evidence="14">ACB1</strain>
    </source>
</reference>
<proteinExistence type="inferred from homology"/>
<keyword evidence="7 12" id="KW-0418">Kinase</keyword>
<dbReference type="RefSeq" id="WP_009534779.1">
    <property type="nucleotide sequence ID" value="NZ_KE148312.1"/>
</dbReference>
<dbReference type="GO" id="GO:0005737">
    <property type="term" value="C:cytoplasm"/>
    <property type="evidence" value="ECO:0007669"/>
    <property type="project" value="UniProtKB-SubCell"/>
</dbReference>
<keyword evidence="5 12" id="KW-0479">Metal-binding</keyword>
<evidence type="ECO:0000313" key="15">
    <source>
        <dbReference type="Proteomes" id="UP000018461"/>
    </source>
</evidence>
<dbReference type="Pfam" id="PF00294">
    <property type="entry name" value="PfkB"/>
    <property type="match status" value="1"/>
</dbReference>
<dbReference type="SUPFAM" id="SSF53822">
    <property type="entry name" value="Periplasmic binding protein-like I"/>
    <property type="match status" value="1"/>
</dbReference>
<dbReference type="UniPathway" id="UPA00916">
    <property type="reaction ID" value="UER00889"/>
</dbReference>
<dbReference type="PANTHER" id="PTHR10584:SF166">
    <property type="entry name" value="RIBOKINASE"/>
    <property type="match status" value="1"/>
</dbReference>
<dbReference type="HAMAP" id="MF_01987">
    <property type="entry name" value="Ribokinase"/>
    <property type="match status" value="1"/>
</dbReference>
<feature type="binding site" evidence="12">
    <location>
        <begin position="573"/>
        <end position="578"/>
    </location>
    <ligand>
        <name>ATP</name>
        <dbReference type="ChEBI" id="CHEBI:30616"/>
    </ligand>
</feature>
<evidence type="ECO:0000256" key="9">
    <source>
        <dbReference type="ARBA" id="ARBA00022842"/>
    </source>
</evidence>
<dbReference type="EC" id="2.7.1.15" evidence="2 12"/>
<comment type="function">
    <text evidence="12">Catalyzes the phosphorylation of ribose at O-5 in a reaction requiring ATP and magnesium. The resulting D-ribose-5-phosphate can then be used either for sythesis of nucleotides, histidine, and tryptophan, or as a component of the pentose phosphate pathway.</text>
</comment>
<evidence type="ECO:0000313" key="14">
    <source>
        <dbReference type="EMBL" id="EHL10725.1"/>
    </source>
</evidence>
<dbReference type="InterPro" id="IPR001761">
    <property type="entry name" value="Peripla_BP/Lac1_sug-bd_dom"/>
</dbReference>
<feature type="binding site" evidence="12">
    <location>
        <begin position="349"/>
        <end position="351"/>
    </location>
    <ligand>
        <name>substrate</name>
    </ligand>
</feature>
<evidence type="ECO:0000256" key="1">
    <source>
        <dbReference type="ARBA" id="ARBA00005380"/>
    </source>
</evidence>
<dbReference type="Gene3D" id="3.40.50.2300">
    <property type="match status" value="2"/>
</dbReference>
<comment type="subcellular location">
    <subcellularLocation>
        <location evidence="12">Cytoplasm</location>
    </subcellularLocation>
</comment>